<sequence length="79" mass="9070">FSNQSVERVEHFKHLGSFLDCRLSFAKNTDYIKKKCSQRLSSEKAQKSRCQSANLELVYKATVESILTLHLPAWSSHVN</sequence>
<feature type="non-terminal residue" evidence="1">
    <location>
        <position position="1"/>
    </location>
</feature>
<gene>
    <name evidence="1" type="primary">Nfu_g_1_025062</name>
</gene>
<accession>A0A1A8HAC0</accession>
<organism evidence="1">
    <name type="scientific">Nothobranchius korthausae</name>
    <dbReference type="NCBI Taxonomy" id="1143690"/>
    <lineage>
        <taxon>Eukaryota</taxon>
        <taxon>Metazoa</taxon>
        <taxon>Chordata</taxon>
        <taxon>Craniata</taxon>
        <taxon>Vertebrata</taxon>
        <taxon>Euteleostomi</taxon>
        <taxon>Actinopterygii</taxon>
        <taxon>Neopterygii</taxon>
        <taxon>Teleostei</taxon>
        <taxon>Neoteleostei</taxon>
        <taxon>Acanthomorphata</taxon>
        <taxon>Ovalentaria</taxon>
        <taxon>Atherinomorphae</taxon>
        <taxon>Cyprinodontiformes</taxon>
        <taxon>Nothobranchiidae</taxon>
        <taxon>Nothobranchius</taxon>
    </lineage>
</organism>
<reference evidence="1" key="1">
    <citation type="submission" date="2016-05" db="EMBL/GenBank/DDBJ databases">
        <authorList>
            <person name="Lavstsen T."/>
            <person name="Jespersen J.S."/>
        </authorList>
    </citation>
    <scope>NUCLEOTIDE SEQUENCE</scope>
    <source>
        <tissue evidence="1">Brain</tissue>
    </source>
</reference>
<proteinExistence type="predicted"/>
<evidence type="ECO:0000313" key="1">
    <source>
        <dbReference type="EMBL" id="SBQ80428.1"/>
    </source>
</evidence>
<reference evidence="1" key="2">
    <citation type="submission" date="2016-06" db="EMBL/GenBank/DDBJ databases">
        <title>The genome of a short-lived fish provides insights into sex chromosome evolution and the genetic control of aging.</title>
        <authorList>
            <person name="Reichwald K."/>
            <person name="Felder M."/>
            <person name="Petzold A."/>
            <person name="Koch P."/>
            <person name="Groth M."/>
            <person name="Platzer M."/>
        </authorList>
    </citation>
    <scope>NUCLEOTIDE SEQUENCE</scope>
    <source>
        <tissue evidence="1">Brain</tissue>
    </source>
</reference>
<dbReference type="EMBL" id="HAEC01012211">
    <property type="protein sequence ID" value="SBQ80428.1"/>
    <property type="molecule type" value="Transcribed_RNA"/>
</dbReference>
<dbReference type="AlphaFoldDB" id="A0A1A8HAC0"/>
<feature type="non-terminal residue" evidence="1">
    <location>
        <position position="79"/>
    </location>
</feature>
<protein>
    <submittedName>
        <fullName evidence="1">Uncharacterized protein</fullName>
    </submittedName>
</protein>
<name>A0A1A8HAC0_9TELE</name>